<name>A0ABW5SFR6_9FLAO</name>
<keyword evidence="4 5" id="KW-0472">Membrane</keyword>
<comment type="subcellular location">
    <subcellularLocation>
        <location evidence="1">Membrane</location>
        <topology evidence="1">Multi-pass membrane protein</topology>
    </subcellularLocation>
</comment>
<protein>
    <submittedName>
        <fullName evidence="7">MauE/DoxX family redox-associated membrane protein</fullName>
    </submittedName>
</protein>
<gene>
    <name evidence="7" type="ORF">ACFSQ0_10960</name>
</gene>
<keyword evidence="2 5" id="KW-0812">Transmembrane</keyword>
<dbReference type="EMBL" id="JBHULZ010000041">
    <property type="protein sequence ID" value="MFD2698514.1"/>
    <property type="molecule type" value="Genomic_DNA"/>
</dbReference>
<dbReference type="PANTHER" id="PTHR36974:SF1">
    <property type="entry name" value="DOXX FAMILY MEMBRANE PROTEIN"/>
    <property type="match status" value="1"/>
</dbReference>
<feature type="transmembrane region" description="Helical" evidence="5">
    <location>
        <begin position="98"/>
        <end position="118"/>
    </location>
</feature>
<feature type="transmembrane region" description="Helical" evidence="5">
    <location>
        <begin position="43"/>
        <end position="60"/>
    </location>
</feature>
<reference evidence="8" key="1">
    <citation type="journal article" date="2019" name="Int. J. Syst. Evol. Microbiol.">
        <title>The Global Catalogue of Microorganisms (GCM) 10K type strain sequencing project: providing services to taxonomists for standard genome sequencing and annotation.</title>
        <authorList>
            <consortium name="The Broad Institute Genomics Platform"/>
            <consortium name="The Broad Institute Genome Sequencing Center for Infectious Disease"/>
            <person name="Wu L."/>
            <person name="Ma J."/>
        </authorList>
    </citation>
    <scope>NUCLEOTIDE SEQUENCE [LARGE SCALE GENOMIC DNA]</scope>
    <source>
        <strain evidence="8">KCTC 42255</strain>
    </source>
</reference>
<evidence type="ECO:0000313" key="8">
    <source>
        <dbReference type="Proteomes" id="UP001597357"/>
    </source>
</evidence>
<dbReference type="InterPro" id="IPR009908">
    <property type="entry name" value="Methylamine_util_MauE"/>
</dbReference>
<evidence type="ECO:0000256" key="1">
    <source>
        <dbReference type="ARBA" id="ARBA00004141"/>
    </source>
</evidence>
<keyword evidence="8" id="KW-1185">Reference proteome</keyword>
<sequence length="120" mass="14268">MDYYSWHLYLMCAMYIFAGVMHFVKPKAYVRIMPSIFKNKKRWVLLSGAAEILLGVTLLYEPFKDYAIYGIIAMLIVFLWVHFYMLSSKKAGLGIPKWILILRIPLQGILIWWAFFYLQF</sequence>
<feature type="domain" description="Methylamine utilisation protein MauE" evidence="6">
    <location>
        <begin position="8"/>
        <end position="90"/>
    </location>
</feature>
<proteinExistence type="predicted"/>
<feature type="transmembrane region" description="Helical" evidence="5">
    <location>
        <begin position="6"/>
        <end position="23"/>
    </location>
</feature>
<accession>A0ABW5SFR6</accession>
<feature type="transmembrane region" description="Helical" evidence="5">
    <location>
        <begin position="66"/>
        <end position="86"/>
    </location>
</feature>
<comment type="caution">
    <text evidence="7">The sequence shown here is derived from an EMBL/GenBank/DDBJ whole genome shotgun (WGS) entry which is preliminary data.</text>
</comment>
<organism evidence="7 8">
    <name type="scientific">Mesonia sediminis</name>
    <dbReference type="NCBI Taxonomy" id="1703946"/>
    <lineage>
        <taxon>Bacteria</taxon>
        <taxon>Pseudomonadati</taxon>
        <taxon>Bacteroidota</taxon>
        <taxon>Flavobacteriia</taxon>
        <taxon>Flavobacteriales</taxon>
        <taxon>Flavobacteriaceae</taxon>
        <taxon>Mesonia</taxon>
    </lineage>
</organism>
<dbReference type="Pfam" id="PF07291">
    <property type="entry name" value="MauE"/>
    <property type="match status" value="1"/>
</dbReference>
<evidence type="ECO:0000256" key="3">
    <source>
        <dbReference type="ARBA" id="ARBA00022989"/>
    </source>
</evidence>
<evidence type="ECO:0000256" key="5">
    <source>
        <dbReference type="SAM" id="Phobius"/>
    </source>
</evidence>
<evidence type="ECO:0000256" key="2">
    <source>
        <dbReference type="ARBA" id="ARBA00022692"/>
    </source>
</evidence>
<dbReference type="RefSeq" id="WP_379048198.1">
    <property type="nucleotide sequence ID" value="NZ_JBHULZ010000041.1"/>
</dbReference>
<evidence type="ECO:0000256" key="4">
    <source>
        <dbReference type="ARBA" id="ARBA00023136"/>
    </source>
</evidence>
<dbReference type="PANTHER" id="PTHR36974">
    <property type="entry name" value="MEMBRANE PROTEIN-RELATED"/>
    <property type="match status" value="1"/>
</dbReference>
<evidence type="ECO:0000313" key="7">
    <source>
        <dbReference type="EMBL" id="MFD2698514.1"/>
    </source>
</evidence>
<dbReference type="Proteomes" id="UP001597357">
    <property type="component" value="Unassembled WGS sequence"/>
</dbReference>
<evidence type="ECO:0000259" key="6">
    <source>
        <dbReference type="Pfam" id="PF07291"/>
    </source>
</evidence>
<keyword evidence="3 5" id="KW-1133">Transmembrane helix</keyword>